<sequence>MHDESSLPDLGFPNIEFGEQETPWNLNVLLYKGGSDSRTDAVQPLIARGGLGWPQLDRLDLVIKLHAEINAGLEGGGSRETANMQFRNLRLFFGFADRTCRPLTRETVTDTYCAWADWLVHRTRMRKSSTVARPRHHDDRPISMRSGYAYGATIGTMLDRALERHTSIVETTRLESPTYRKTAVGVQAEKQNLHDSFAFGHFLQDICDGLPIQTVLDASLPLELPLRSGKTLTCGGHNSSRRASGQELGERYTLVNLRIEAELMMFIAQTGMNFSQAFNLTLRHFFYVSHLDGYQVKDHKARRGGIVLFEIFSDYKPHFERYLDWRRSMVPSSDRLFPFIKLQGSRPEARADVHRLRSACKKLAIPFVSPSSLRNTRVNWLLRKTANPDLTAEMAQHTKQTLLGVYERPSFQRAMVEATRFWSDFDPHAKRMQAVAPGGCTGAPKEATDIPKDAPKPNCVRASGCLWCENHRDVDSLDYVWALASFKHLKVIELSKGRLPERDNDVPPAKHVIDRVDEKLQWFEQSNEIRCEWVAEAEARISEGNFHRQFRDEIAELEGTT</sequence>
<comment type="caution">
    <text evidence="2">The sequence shown here is derived from an EMBL/GenBank/DDBJ whole genome shotgun (WGS) entry which is preliminary data.</text>
</comment>
<proteinExistence type="predicted"/>
<dbReference type="Proteomes" id="UP001386437">
    <property type="component" value="Unassembled WGS sequence"/>
</dbReference>
<dbReference type="InterPro" id="IPR011010">
    <property type="entry name" value="DNA_brk_join_enz"/>
</dbReference>
<keyword evidence="1" id="KW-0233">DNA recombination</keyword>
<dbReference type="CDD" id="cd00397">
    <property type="entry name" value="DNA_BRE_C"/>
    <property type="match status" value="1"/>
</dbReference>
<reference evidence="2 3" key="1">
    <citation type="journal article" date="2022" name="Arch. Microbiol.">
        <title>Paraburkholderia bengalensis sp. nov. isolated from roots of Oryza sativa, IR64.</title>
        <authorList>
            <person name="Nag P."/>
            <person name="Mondal N."/>
            <person name="Sarkar J."/>
            <person name="Das S."/>
        </authorList>
    </citation>
    <scope>NUCLEOTIDE SEQUENCE [LARGE SCALE GENOMIC DNA]</scope>
    <source>
        <strain evidence="2 3">IR64_4_BI</strain>
    </source>
</reference>
<dbReference type="EMBL" id="JACFYJ010000087">
    <property type="protein sequence ID" value="MEI6001856.1"/>
    <property type="molecule type" value="Genomic_DNA"/>
</dbReference>
<evidence type="ECO:0000256" key="1">
    <source>
        <dbReference type="ARBA" id="ARBA00023172"/>
    </source>
</evidence>
<dbReference type="SUPFAM" id="SSF56349">
    <property type="entry name" value="DNA breaking-rejoining enzymes"/>
    <property type="match status" value="1"/>
</dbReference>
<protein>
    <submittedName>
        <fullName evidence="2">Site-specific integrase</fullName>
    </submittedName>
</protein>
<dbReference type="RefSeq" id="WP_336601525.1">
    <property type="nucleotide sequence ID" value="NZ_JACFYJ010000087.1"/>
</dbReference>
<dbReference type="InterPro" id="IPR013762">
    <property type="entry name" value="Integrase-like_cat_sf"/>
</dbReference>
<evidence type="ECO:0000313" key="3">
    <source>
        <dbReference type="Proteomes" id="UP001386437"/>
    </source>
</evidence>
<accession>A0ABU8J225</accession>
<dbReference type="Gene3D" id="1.10.443.10">
    <property type="entry name" value="Intergrase catalytic core"/>
    <property type="match status" value="1"/>
</dbReference>
<name>A0ABU8J225_9BURK</name>
<keyword evidence="3" id="KW-1185">Reference proteome</keyword>
<evidence type="ECO:0000313" key="2">
    <source>
        <dbReference type="EMBL" id="MEI6001856.1"/>
    </source>
</evidence>
<organism evidence="2 3">
    <name type="scientific">Paraburkholderia bengalensis</name>
    <dbReference type="NCBI Taxonomy" id="2747562"/>
    <lineage>
        <taxon>Bacteria</taxon>
        <taxon>Pseudomonadati</taxon>
        <taxon>Pseudomonadota</taxon>
        <taxon>Betaproteobacteria</taxon>
        <taxon>Burkholderiales</taxon>
        <taxon>Burkholderiaceae</taxon>
        <taxon>Paraburkholderia</taxon>
    </lineage>
</organism>
<gene>
    <name evidence="2" type="ORF">H3V53_33325</name>
</gene>